<keyword evidence="3" id="KW-0472">Membrane</keyword>
<feature type="transmembrane region" description="Helical" evidence="3">
    <location>
        <begin position="163"/>
        <end position="182"/>
    </location>
</feature>
<keyword evidence="3" id="KW-0812">Transmembrane</keyword>
<proteinExistence type="predicted"/>
<organism evidence="5 6">
    <name type="scientific">Aphis craccivora</name>
    <name type="common">Cowpea aphid</name>
    <dbReference type="NCBI Taxonomy" id="307492"/>
    <lineage>
        <taxon>Eukaryota</taxon>
        <taxon>Metazoa</taxon>
        <taxon>Ecdysozoa</taxon>
        <taxon>Arthropoda</taxon>
        <taxon>Hexapoda</taxon>
        <taxon>Insecta</taxon>
        <taxon>Pterygota</taxon>
        <taxon>Neoptera</taxon>
        <taxon>Paraneoptera</taxon>
        <taxon>Hemiptera</taxon>
        <taxon>Sternorrhyncha</taxon>
        <taxon>Aphidomorpha</taxon>
        <taxon>Aphidoidea</taxon>
        <taxon>Aphididae</taxon>
        <taxon>Aphidini</taxon>
        <taxon>Aphis</taxon>
        <taxon>Aphis</taxon>
    </lineage>
</organism>
<evidence type="ECO:0000259" key="4">
    <source>
        <dbReference type="Pfam" id="PF13906"/>
    </source>
</evidence>
<accession>A0A6G0Y7T3</accession>
<feature type="region of interest" description="Disordered" evidence="2">
    <location>
        <begin position="241"/>
        <end position="267"/>
    </location>
</feature>
<evidence type="ECO:0000313" key="6">
    <source>
        <dbReference type="Proteomes" id="UP000478052"/>
    </source>
</evidence>
<dbReference type="GO" id="GO:0005886">
    <property type="term" value="C:plasma membrane"/>
    <property type="evidence" value="ECO:0007669"/>
    <property type="project" value="TreeGrafter"/>
</dbReference>
<evidence type="ECO:0000256" key="3">
    <source>
        <dbReference type="SAM" id="Phobius"/>
    </source>
</evidence>
<reference evidence="5 6" key="1">
    <citation type="submission" date="2019-08" db="EMBL/GenBank/DDBJ databases">
        <title>Whole genome of Aphis craccivora.</title>
        <authorList>
            <person name="Voronova N.V."/>
            <person name="Shulinski R.S."/>
            <person name="Bandarenka Y.V."/>
            <person name="Zhorov D.G."/>
            <person name="Warner D."/>
        </authorList>
    </citation>
    <scope>NUCLEOTIDE SEQUENCE [LARGE SCALE GENOMIC DNA]</scope>
    <source>
        <strain evidence="5">180601</strain>
        <tissue evidence="5">Whole Body</tissue>
    </source>
</reference>
<feature type="transmembrane region" description="Helical" evidence="3">
    <location>
        <begin position="28"/>
        <end position="49"/>
    </location>
</feature>
<keyword evidence="3" id="KW-1133">Transmembrane helix</keyword>
<dbReference type="EMBL" id="VUJU01005565">
    <property type="protein sequence ID" value="KAF0750854.1"/>
    <property type="molecule type" value="Genomic_DNA"/>
</dbReference>
<dbReference type="GO" id="GO:0015171">
    <property type="term" value="F:amino acid transmembrane transporter activity"/>
    <property type="evidence" value="ECO:0007669"/>
    <property type="project" value="TreeGrafter"/>
</dbReference>
<keyword evidence="6" id="KW-1185">Reference proteome</keyword>
<protein>
    <submittedName>
        <fullName evidence="5">Cationic amino acid transporter 4</fullName>
    </submittedName>
</protein>
<sequence>IPIINLAISAFMCALIALFFDLEKLVEFMSIGTLLAYTIVSASVIILRYRPTNRGLVRDSSSLLELPTSQADSFEMDMGGRLKPSYKFLEPFLGDFEPGYVVCVSIGWFTSSTVILCVYIQYWFNIQHVSWIDGIVLTALGSDLILCQFLIEAHEQNSTELPFMVPHVPLIPSLSIVCNIVLMTNLNLLTWIRFFIWMVIGLLIYFLYGMHHSKENDVTSYSVLLSSSEAGKTPWGAINKSRKRMKTDDDRKPIIDNEEIPDNGYYH</sequence>
<comment type="caution">
    <text evidence="5">The sequence shown here is derived from an EMBL/GenBank/DDBJ whole genome shotgun (WGS) entry which is preliminary data.</text>
</comment>
<feature type="transmembrane region" description="Helical" evidence="3">
    <location>
        <begin position="100"/>
        <end position="124"/>
    </location>
</feature>
<feature type="compositionally biased region" description="Basic and acidic residues" evidence="2">
    <location>
        <begin position="246"/>
        <end position="255"/>
    </location>
</feature>
<dbReference type="PANTHER" id="PTHR43243:SF4">
    <property type="entry name" value="CATIONIC AMINO ACID TRANSPORTER 4"/>
    <property type="match status" value="1"/>
</dbReference>
<dbReference type="AlphaFoldDB" id="A0A6G0Y7T3"/>
<feature type="transmembrane region" description="Helical" evidence="3">
    <location>
        <begin position="188"/>
        <end position="208"/>
    </location>
</feature>
<dbReference type="OrthoDB" id="3900342at2759"/>
<feature type="non-terminal residue" evidence="5">
    <location>
        <position position="1"/>
    </location>
</feature>
<feature type="domain" description="Cationic amino acid transporter C-terminal" evidence="4">
    <location>
        <begin position="163"/>
        <end position="213"/>
    </location>
</feature>
<gene>
    <name evidence="5" type="ORF">FWK35_00023010</name>
</gene>
<evidence type="ECO:0000313" key="5">
    <source>
        <dbReference type="EMBL" id="KAF0750854.1"/>
    </source>
</evidence>
<dbReference type="Proteomes" id="UP000478052">
    <property type="component" value="Unassembled WGS sequence"/>
</dbReference>
<evidence type="ECO:0000256" key="2">
    <source>
        <dbReference type="SAM" id="MobiDB-lite"/>
    </source>
</evidence>
<dbReference type="PANTHER" id="PTHR43243">
    <property type="entry name" value="INNER MEMBRANE TRANSPORTER YGJI-RELATED"/>
    <property type="match status" value="1"/>
</dbReference>
<keyword evidence="1" id="KW-0813">Transport</keyword>
<dbReference type="Gene3D" id="1.20.1740.10">
    <property type="entry name" value="Amino acid/polyamine transporter I"/>
    <property type="match status" value="1"/>
</dbReference>
<dbReference type="InterPro" id="IPR029485">
    <property type="entry name" value="CAT_C"/>
</dbReference>
<feature type="transmembrane region" description="Helical" evidence="3">
    <location>
        <begin position="5"/>
        <end position="22"/>
    </location>
</feature>
<dbReference type="Pfam" id="PF13906">
    <property type="entry name" value="AA_permease_C"/>
    <property type="match status" value="1"/>
</dbReference>
<name>A0A6G0Y7T3_APHCR</name>
<evidence type="ECO:0000256" key="1">
    <source>
        <dbReference type="ARBA" id="ARBA00022448"/>
    </source>
</evidence>